<dbReference type="EMBL" id="BSTG01000002">
    <property type="protein sequence ID" value="GLY57109.1"/>
    <property type="molecule type" value="Genomic_DNA"/>
</dbReference>
<dbReference type="Proteomes" id="UP001165168">
    <property type="component" value="Unassembled WGS sequence"/>
</dbReference>
<comment type="caution">
    <text evidence="2">The sequence shown here is derived from an EMBL/GenBank/DDBJ whole genome shotgun (WGS) entry which is preliminary data.</text>
</comment>
<dbReference type="AlphaFoldDB" id="A0AAV5P9W3"/>
<reference evidence="2" key="1">
    <citation type="submission" date="2023-03" db="EMBL/GenBank/DDBJ databases">
        <title>Cellulosimicrobium cellulans NBRC 103059.</title>
        <authorList>
            <person name="Ichikawa N."/>
            <person name="Sato H."/>
            <person name="Tonouchi N."/>
        </authorList>
    </citation>
    <scope>NUCLEOTIDE SEQUENCE</scope>
    <source>
        <strain evidence="2">NBRC 103059</strain>
    </source>
</reference>
<protein>
    <submittedName>
        <fullName evidence="2">Uncharacterized protein</fullName>
    </submittedName>
</protein>
<name>A0AAV5P9W3_CELCE</name>
<gene>
    <name evidence="2" type="ORF">Ccel01_17110</name>
</gene>
<evidence type="ECO:0000313" key="3">
    <source>
        <dbReference type="Proteomes" id="UP001165168"/>
    </source>
</evidence>
<evidence type="ECO:0000313" key="2">
    <source>
        <dbReference type="EMBL" id="GLY57109.1"/>
    </source>
</evidence>
<accession>A0AAV5P9W3</accession>
<sequence length="113" mass="11731">MEPTTIAVSVSTVTFVVPDVVPCAVPSAVMPHAPRARVPARAERLGGAVLTRSMMAASRSGRASGDGVPRATYPGRRTRRPISSSGWTRARDRYAYAAGGSPDTAGGNCSTDE</sequence>
<organism evidence="2 3">
    <name type="scientific">Cellulosimicrobium cellulans</name>
    <name type="common">Arthrobacter luteus</name>
    <dbReference type="NCBI Taxonomy" id="1710"/>
    <lineage>
        <taxon>Bacteria</taxon>
        <taxon>Bacillati</taxon>
        <taxon>Actinomycetota</taxon>
        <taxon>Actinomycetes</taxon>
        <taxon>Micrococcales</taxon>
        <taxon>Promicromonosporaceae</taxon>
        <taxon>Cellulosimicrobium</taxon>
    </lineage>
</organism>
<evidence type="ECO:0000256" key="1">
    <source>
        <dbReference type="SAM" id="MobiDB-lite"/>
    </source>
</evidence>
<proteinExistence type="predicted"/>
<feature type="region of interest" description="Disordered" evidence="1">
    <location>
        <begin position="56"/>
        <end position="113"/>
    </location>
</feature>
<feature type="compositionally biased region" description="Low complexity" evidence="1">
    <location>
        <begin position="56"/>
        <end position="65"/>
    </location>
</feature>